<organism evidence="2 3">
    <name type="scientific">Actinotalea lenta</name>
    <dbReference type="NCBI Taxonomy" id="3064654"/>
    <lineage>
        <taxon>Bacteria</taxon>
        <taxon>Bacillati</taxon>
        <taxon>Actinomycetota</taxon>
        <taxon>Actinomycetes</taxon>
        <taxon>Micrococcales</taxon>
        <taxon>Cellulomonadaceae</taxon>
        <taxon>Actinotalea</taxon>
    </lineage>
</organism>
<evidence type="ECO:0000313" key="3">
    <source>
        <dbReference type="Proteomes" id="UP001232536"/>
    </source>
</evidence>
<comment type="caution">
    <text evidence="2">The sequence shown here is derived from an EMBL/GenBank/DDBJ whole genome shotgun (WGS) entry which is preliminary data.</text>
</comment>
<keyword evidence="3" id="KW-1185">Reference proteome</keyword>
<evidence type="ECO:0000256" key="1">
    <source>
        <dbReference type="SAM" id="MobiDB-lite"/>
    </source>
</evidence>
<dbReference type="InterPro" id="IPR045613">
    <property type="entry name" value="DUF6448"/>
</dbReference>
<accession>A0ABT9DCU2</accession>
<protein>
    <submittedName>
        <fullName evidence="2">DUF6448 family protein</fullName>
    </submittedName>
</protein>
<dbReference type="RefSeq" id="WP_304600761.1">
    <property type="nucleotide sequence ID" value="NZ_JAUQYP010000001.1"/>
</dbReference>
<name>A0ABT9DCU2_9CELL</name>
<sequence length="210" mass="22559">MATRRIRALIAALKPVTVRAHCDTADGPLVKDGTRALLTGNINHALKWIPVRDEDELRGVFDRAQRVRGAAGEATSLADQLFLETLARIHRVAEGAGFTGIKPSGTEVPAVVRAADAALESGTDADLLALLPEERRAELDRRFLAAGALADFDVDDVEAGRRYLDAYVSFVGYAEGEDRDRHMHHEPGRGPAGSCSGHEHEEVSCGASRG</sequence>
<evidence type="ECO:0000313" key="2">
    <source>
        <dbReference type="EMBL" id="MDO8107126.1"/>
    </source>
</evidence>
<reference evidence="2 3" key="1">
    <citation type="submission" date="2023-07" db="EMBL/GenBank/DDBJ databases">
        <title>Description of novel actinomycetes strains, isolated from tidal flat sediment.</title>
        <authorList>
            <person name="Lu C."/>
        </authorList>
    </citation>
    <scope>NUCLEOTIDE SEQUENCE [LARGE SCALE GENOMIC DNA]</scope>
    <source>
        <strain evidence="2 3">SYSU T00b441</strain>
    </source>
</reference>
<dbReference type="Pfam" id="PF20046">
    <property type="entry name" value="DUF6448"/>
    <property type="match status" value="1"/>
</dbReference>
<proteinExistence type="predicted"/>
<dbReference type="Proteomes" id="UP001232536">
    <property type="component" value="Unassembled WGS sequence"/>
</dbReference>
<feature type="region of interest" description="Disordered" evidence="1">
    <location>
        <begin position="180"/>
        <end position="210"/>
    </location>
</feature>
<gene>
    <name evidence="2" type="ORF">Q6348_07930</name>
</gene>
<dbReference type="EMBL" id="JAUQYP010000001">
    <property type="protein sequence ID" value="MDO8107126.1"/>
    <property type="molecule type" value="Genomic_DNA"/>
</dbReference>